<dbReference type="EMBL" id="ATMH01004473">
    <property type="protein sequence ID" value="EPY29548.1"/>
    <property type="molecule type" value="Genomic_DNA"/>
</dbReference>
<evidence type="ECO:0000313" key="2">
    <source>
        <dbReference type="Proteomes" id="UP000015354"/>
    </source>
</evidence>
<organism evidence="1 2">
    <name type="scientific">Strigomonas culicis</name>
    <dbReference type="NCBI Taxonomy" id="28005"/>
    <lineage>
        <taxon>Eukaryota</taxon>
        <taxon>Discoba</taxon>
        <taxon>Euglenozoa</taxon>
        <taxon>Kinetoplastea</taxon>
        <taxon>Metakinetoplastina</taxon>
        <taxon>Trypanosomatida</taxon>
        <taxon>Trypanosomatidae</taxon>
        <taxon>Strigomonadinae</taxon>
        <taxon>Strigomonas</taxon>
    </lineage>
</organism>
<evidence type="ECO:0000313" key="1">
    <source>
        <dbReference type="EMBL" id="EPY29548.1"/>
    </source>
</evidence>
<comment type="caution">
    <text evidence="1">The sequence shown here is derived from an EMBL/GenBank/DDBJ whole genome shotgun (WGS) entry which is preliminary data.</text>
</comment>
<reference evidence="1 2" key="1">
    <citation type="journal article" date="2013" name="PLoS ONE">
        <title>Predicting the Proteins of Angomonas deanei, Strigomonas culicis and Their Respective Endosymbionts Reveals New Aspects of the Trypanosomatidae Family.</title>
        <authorList>
            <person name="Motta M.C."/>
            <person name="Martins A.C."/>
            <person name="de Souza S.S."/>
            <person name="Catta-Preta C.M."/>
            <person name="Silva R."/>
            <person name="Klein C.C."/>
            <person name="de Almeida L.G."/>
            <person name="de Lima Cunha O."/>
            <person name="Ciapina L.P."/>
            <person name="Brocchi M."/>
            <person name="Colabardini A.C."/>
            <person name="de Araujo Lima B."/>
            <person name="Machado C.R."/>
            <person name="de Almeida Soares C.M."/>
            <person name="Probst C.M."/>
            <person name="de Menezes C.B."/>
            <person name="Thompson C.E."/>
            <person name="Bartholomeu D.C."/>
            <person name="Gradia D.F."/>
            <person name="Pavoni D.P."/>
            <person name="Grisard E.C."/>
            <person name="Fantinatti-Garboggini F."/>
            <person name="Marchini F.K."/>
            <person name="Rodrigues-Luiz G.F."/>
            <person name="Wagner G."/>
            <person name="Goldman G.H."/>
            <person name="Fietto J.L."/>
            <person name="Elias M.C."/>
            <person name="Goldman M.H."/>
            <person name="Sagot M.F."/>
            <person name="Pereira M."/>
            <person name="Stoco P.H."/>
            <person name="de Mendonca-Neto R.P."/>
            <person name="Teixeira S.M."/>
            <person name="Maciel T.E."/>
            <person name="de Oliveira Mendes T.A."/>
            <person name="Urmenyi T.P."/>
            <person name="de Souza W."/>
            <person name="Schenkman S."/>
            <person name="de Vasconcelos A.T."/>
        </authorList>
    </citation>
    <scope>NUCLEOTIDE SEQUENCE [LARGE SCALE GENOMIC DNA]</scope>
</reference>
<proteinExistence type="predicted"/>
<dbReference type="AlphaFoldDB" id="S9UKW2"/>
<dbReference type="OrthoDB" id="256304at2759"/>
<protein>
    <submittedName>
        <fullName evidence="1">Uncharacterized protein</fullName>
    </submittedName>
</protein>
<accession>S9UKW2</accession>
<keyword evidence="2" id="KW-1185">Reference proteome</keyword>
<sequence>MDLFFAVNGLPSLSLSSFFFCENNAAPLPRMKRFSNFACLGCCESAFFVSKRHNMLEHRTKGSPYMKHLDIYARRDPQLAPYLLREIDIEYKRKCRKVQFLLWVVVFTLTVALQTRMQGETLHYMRLYATFVKAERDAKDDDSIKRRRAFVNIMNVVKEAFDRDRKWSKDDEKKVIKAIRECDK</sequence>
<gene>
    <name evidence="1" type="ORF">STCU_04473</name>
</gene>
<dbReference type="Proteomes" id="UP000015354">
    <property type="component" value="Unassembled WGS sequence"/>
</dbReference>
<name>S9UKW2_9TRYP</name>